<protein>
    <submittedName>
        <fullName evidence="1">Uncharacterized protein</fullName>
    </submittedName>
</protein>
<dbReference type="EMBL" id="JAUJYO010000020">
    <property type="protein sequence ID" value="KAK1285196.1"/>
    <property type="molecule type" value="Genomic_DNA"/>
</dbReference>
<accession>A0AAV9C9V2</accession>
<keyword evidence="2" id="KW-1185">Reference proteome</keyword>
<sequence>MKEGEDKSNSILSVFSMDFTTKGLSWVENLFENMNLEVLGLDSIREQVSKAYDEIVNDLLNTSAVDKPVTDLSLKNKSLDDVSMKSKLAIARDILNKVIPEELEQSMPIKYDLIPASSPGVSKDEKLEKSCNIYDKGSIPAVAAVSQPRLPNLLANVVSHDVCHSRACDVCQKESICTPVRGILHDGKCTRHENGGDLADSLSDMLDMMNAILSSGDDPPSMSINQEIEESEPTSSGYGISAGVCVSSKSRQMGSSGNDHWQDGEPNALPETVSFKSLEKWDQMGSSGNVHWQENEHSILVEIKTAKDDYLGSKPPLHPEDNDLVDPNTELFLEEFEAVKIVEYEPSAEDGKSRSTIHINKKSSYKKKIKDAFKMGFRTKRQVVKVMNQDNNVDMEATASSWVHCEPNNLLKSSFIEESEWEVL</sequence>
<name>A0AAV9C9V2_ACOCL</name>
<evidence type="ECO:0000313" key="1">
    <source>
        <dbReference type="EMBL" id="KAK1285196.1"/>
    </source>
</evidence>
<comment type="caution">
    <text evidence="1">The sequence shown here is derived from an EMBL/GenBank/DDBJ whole genome shotgun (WGS) entry which is preliminary data.</text>
</comment>
<dbReference type="Proteomes" id="UP001180020">
    <property type="component" value="Unassembled WGS sequence"/>
</dbReference>
<evidence type="ECO:0000313" key="2">
    <source>
        <dbReference type="Proteomes" id="UP001180020"/>
    </source>
</evidence>
<gene>
    <name evidence="1" type="ORF">QJS10_CPB20g01990</name>
</gene>
<reference evidence="1" key="2">
    <citation type="submission" date="2023-06" db="EMBL/GenBank/DDBJ databases">
        <authorList>
            <person name="Ma L."/>
            <person name="Liu K.-W."/>
            <person name="Li Z."/>
            <person name="Hsiao Y.-Y."/>
            <person name="Qi Y."/>
            <person name="Fu T."/>
            <person name="Tang G."/>
            <person name="Zhang D."/>
            <person name="Sun W.-H."/>
            <person name="Liu D.-K."/>
            <person name="Li Y."/>
            <person name="Chen G.-Z."/>
            <person name="Liu X.-D."/>
            <person name="Liao X.-Y."/>
            <person name="Jiang Y.-T."/>
            <person name="Yu X."/>
            <person name="Hao Y."/>
            <person name="Huang J."/>
            <person name="Zhao X.-W."/>
            <person name="Ke S."/>
            <person name="Chen Y.-Y."/>
            <person name="Wu W.-L."/>
            <person name="Hsu J.-L."/>
            <person name="Lin Y.-F."/>
            <person name="Huang M.-D."/>
            <person name="Li C.-Y."/>
            <person name="Huang L."/>
            <person name="Wang Z.-W."/>
            <person name="Zhao X."/>
            <person name="Zhong W.-Y."/>
            <person name="Peng D.-H."/>
            <person name="Ahmad S."/>
            <person name="Lan S."/>
            <person name="Zhang J.-S."/>
            <person name="Tsai W.-C."/>
            <person name="Van De Peer Y."/>
            <person name="Liu Z.-J."/>
        </authorList>
    </citation>
    <scope>NUCLEOTIDE SEQUENCE</scope>
    <source>
        <strain evidence="1">CP</strain>
        <tissue evidence="1">Leaves</tissue>
    </source>
</reference>
<dbReference type="AlphaFoldDB" id="A0AAV9C9V2"/>
<proteinExistence type="predicted"/>
<organism evidence="1 2">
    <name type="scientific">Acorus calamus</name>
    <name type="common">Sweet flag</name>
    <dbReference type="NCBI Taxonomy" id="4465"/>
    <lineage>
        <taxon>Eukaryota</taxon>
        <taxon>Viridiplantae</taxon>
        <taxon>Streptophyta</taxon>
        <taxon>Embryophyta</taxon>
        <taxon>Tracheophyta</taxon>
        <taxon>Spermatophyta</taxon>
        <taxon>Magnoliopsida</taxon>
        <taxon>Liliopsida</taxon>
        <taxon>Acoraceae</taxon>
        <taxon>Acorus</taxon>
    </lineage>
</organism>
<reference evidence="1" key="1">
    <citation type="journal article" date="2023" name="Nat. Commun.">
        <title>Diploid and tetraploid genomes of Acorus and the evolution of monocots.</title>
        <authorList>
            <person name="Ma L."/>
            <person name="Liu K.W."/>
            <person name="Li Z."/>
            <person name="Hsiao Y.Y."/>
            <person name="Qi Y."/>
            <person name="Fu T."/>
            <person name="Tang G.D."/>
            <person name="Zhang D."/>
            <person name="Sun W.H."/>
            <person name="Liu D.K."/>
            <person name="Li Y."/>
            <person name="Chen G.Z."/>
            <person name="Liu X.D."/>
            <person name="Liao X.Y."/>
            <person name="Jiang Y.T."/>
            <person name="Yu X."/>
            <person name="Hao Y."/>
            <person name="Huang J."/>
            <person name="Zhao X.W."/>
            <person name="Ke S."/>
            <person name="Chen Y.Y."/>
            <person name="Wu W.L."/>
            <person name="Hsu J.L."/>
            <person name="Lin Y.F."/>
            <person name="Huang M.D."/>
            <person name="Li C.Y."/>
            <person name="Huang L."/>
            <person name="Wang Z.W."/>
            <person name="Zhao X."/>
            <person name="Zhong W.Y."/>
            <person name="Peng D.H."/>
            <person name="Ahmad S."/>
            <person name="Lan S."/>
            <person name="Zhang J.S."/>
            <person name="Tsai W.C."/>
            <person name="Van de Peer Y."/>
            <person name="Liu Z.J."/>
        </authorList>
    </citation>
    <scope>NUCLEOTIDE SEQUENCE</scope>
    <source>
        <strain evidence="1">CP</strain>
    </source>
</reference>